<protein>
    <submittedName>
        <fullName evidence="4">Autonomous glycyl radical cofactor GrcA</fullName>
    </submittedName>
</protein>
<dbReference type="PANTHER" id="PTHR30191">
    <property type="entry name" value="FORMATE ACETYLTRANSFERASE"/>
    <property type="match status" value="1"/>
</dbReference>
<evidence type="ECO:0000259" key="3">
    <source>
        <dbReference type="PROSITE" id="PS51149"/>
    </source>
</evidence>
<dbReference type="EMBL" id="LXSL01000012">
    <property type="protein sequence ID" value="OAM30838.1"/>
    <property type="molecule type" value="Genomic_DNA"/>
</dbReference>
<dbReference type="GO" id="GO:0005829">
    <property type="term" value="C:cytosol"/>
    <property type="evidence" value="ECO:0007669"/>
    <property type="project" value="TreeGrafter"/>
</dbReference>
<evidence type="ECO:0000313" key="4">
    <source>
        <dbReference type="EMBL" id="OAM30838.1"/>
    </source>
</evidence>
<dbReference type="AlphaFoldDB" id="A0A1A9S0J0"/>
<dbReference type="PROSITE" id="PS51149">
    <property type="entry name" value="GLY_RADICAL_2"/>
    <property type="match status" value="1"/>
</dbReference>
<dbReference type="PROSITE" id="PS00850">
    <property type="entry name" value="GLY_RADICAL_1"/>
    <property type="match status" value="1"/>
</dbReference>
<name>A0A1A9S0J0_9NEIS</name>
<dbReference type="SUPFAM" id="SSF51998">
    <property type="entry name" value="PFL-like glycyl radical enzymes"/>
    <property type="match status" value="1"/>
</dbReference>
<dbReference type="PANTHER" id="PTHR30191:SF0">
    <property type="entry name" value="FORMATE ACETYLTRANSFERASE 1"/>
    <property type="match status" value="1"/>
</dbReference>
<feature type="domain" description="Glycine radical" evidence="3">
    <location>
        <begin position="6"/>
        <end position="129"/>
    </location>
</feature>
<dbReference type="GO" id="GO:0008861">
    <property type="term" value="F:formate C-acetyltransferase activity"/>
    <property type="evidence" value="ECO:0007669"/>
    <property type="project" value="TreeGrafter"/>
</dbReference>
<organism evidence="4 5">
    <name type="scientific">Eikenella longinqua</name>
    <dbReference type="NCBI Taxonomy" id="1795827"/>
    <lineage>
        <taxon>Bacteria</taxon>
        <taxon>Pseudomonadati</taxon>
        <taxon>Pseudomonadota</taxon>
        <taxon>Betaproteobacteria</taxon>
        <taxon>Neisseriales</taxon>
        <taxon>Neisseriaceae</taxon>
        <taxon>Eikenella</taxon>
    </lineage>
</organism>
<dbReference type="Pfam" id="PF01228">
    <property type="entry name" value="Gly_radical"/>
    <property type="match status" value="1"/>
</dbReference>
<proteinExistence type="predicted"/>
<dbReference type="InterPro" id="IPR050244">
    <property type="entry name" value="Auton_GlycylRad_Cofactor"/>
</dbReference>
<gene>
    <name evidence="4" type="ORF">A7P95_02225</name>
</gene>
<dbReference type="NCBIfam" id="TIGR04365">
    <property type="entry name" value="spare_glycyl"/>
    <property type="match status" value="1"/>
</dbReference>
<accession>A0A1A9S0J0</accession>
<comment type="caution">
    <text evidence="4">The sequence shown here is derived from an EMBL/GenBank/DDBJ whole genome shotgun (WGS) entry which is preliminary data.</text>
</comment>
<sequence>MIKGIQITQSAQHPALARSFWLLDDETQQARCLCSNDEHFVADQVVALSDLGDVNYEEVPVDVRVAPKVEGGQHLNVNVLTREMLEDAAANPEKYPQLTIRVSGYAVRFNSLTPEQQRDVITRTFTQHM</sequence>
<keyword evidence="1 2" id="KW-0556">Organic radical</keyword>
<evidence type="ECO:0000256" key="2">
    <source>
        <dbReference type="PROSITE-ProRule" id="PRU00493"/>
    </source>
</evidence>
<dbReference type="PIRSF" id="PIRSF000378">
    <property type="entry name" value="Gly_radicl_yfiD"/>
    <property type="match status" value="1"/>
</dbReference>
<dbReference type="STRING" id="1795827.A7P95_02225"/>
<keyword evidence="5" id="KW-1185">Reference proteome</keyword>
<feature type="modified residue" description="Glycine radical" evidence="2">
    <location>
        <position position="104"/>
    </location>
</feature>
<dbReference type="Gene3D" id="3.20.70.20">
    <property type="match status" value="1"/>
</dbReference>
<dbReference type="RefSeq" id="WP_067590506.1">
    <property type="nucleotide sequence ID" value="NZ_LXSL01000012.1"/>
</dbReference>
<evidence type="ECO:0000256" key="1">
    <source>
        <dbReference type="ARBA" id="ARBA00022818"/>
    </source>
</evidence>
<reference evidence="5" key="1">
    <citation type="submission" date="2016-05" db="EMBL/GenBank/DDBJ databases">
        <title>Draft genome of Corynebacterium afermentans subsp. afermentans LCDC 88199T.</title>
        <authorList>
            <person name="Bernier A.-M."/>
            <person name="Bernard K."/>
        </authorList>
    </citation>
    <scope>NUCLEOTIDE SEQUENCE [LARGE SCALE GENOMIC DNA]</scope>
    <source>
        <strain evidence="5">NML02-A-017</strain>
    </source>
</reference>
<dbReference type="InterPro" id="IPR011140">
    <property type="entry name" value="Glycyl_radical_cofactor_GrcA"/>
</dbReference>
<dbReference type="OrthoDB" id="9803969at2"/>
<dbReference type="InterPro" id="IPR019777">
    <property type="entry name" value="Form_AcTrfase_GR_CS"/>
</dbReference>
<evidence type="ECO:0000313" key="5">
    <source>
        <dbReference type="Proteomes" id="UP000077885"/>
    </source>
</evidence>
<dbReference type="Proteomes" id="UP000077885">
    <property type="component" value="Unassembled WGS sequence"/>
</dbReference>
<dbReference type="InterPro" id="IPR001150">
    <property type="entry name" value="Gly_radical"/>
</dbReference>